<dbReference type="GO" id="GO:0006672">
    <property type="term" value="P:ceramide metabolic process"/>
    <property type="evidence" value="ECO:0007669"/>
    <property type="project" value="InterPro"/>
</dbReference>
<evidence type="ECO:0000256" key="2">
    <source>
        <dbReference type="ARBA" id="ARBA00009780"/>
    </source>
</evidence>
<proteinExistence type="inferred from homology"/>
<keyword evidence="4 8" id="KW-0378">Hydrolase</keyword>
<keyword evidence="8" id="KW-0443">Lipid metabolism</keyword>
<evidence type="ECO:0000256" key="8">
    <source>
        <dbReference type="RuleBase" id="RU364079"/>
    </source>
</evidence>
<dbReference type="OrthoDB" id="187171at2759"/>
<keyword evidence="10" id="KW-1185">Reference proteome</keyword>
<evidence type="ECO:0000256" key="6">
    <source>
        <dbReference type="ARBA" id="ARBA00023136"/>
    </source>
</evidence>
<feature type="transmembrane region" description="Helical" evidence="8">
    <location>
        <begin position="74"/>
        <end position="93"/>
    </location>
</feature>
<comment type="cofactor">
    <cofactor evidence="7">
        <name>Zn(2+)</name>
        <dbReference type="ChEBI" id="CHEBI:29105"/>
    </cofactor>
</comment>
<dbReference type="EC" id="3.5.1.-" evidence="8"/>
<keyword evidence="5 8" id="KW-1133">Transmembrane helix</keyword>
<keyword evidence="7" id="KW-0479">Metal-binding</keyword>
<dbReference type="InterPro" id="IPR008901">
    <property type="entry name" value="ACER"/>
</dbReference>
<accession>A0A8B6HHP3</accession>
<evidence type="ECO:0000256" key="3">
    <source>
        <dbReference type="ARBA" id="ARBA00022692"/>
    </source>
</evidence>
<evidence type="ECO:0000256" key="4">
    <source>
        <dbReference type="ARBA" id="ARBA00022801"/>
    </source>
</evidence>
<feature type="binding site" evidence="7">
    <location>
        <position position="261"/>
    </location>
    <ligand>
        <name>Zn(2+)</name>
        <dbReference type="ChEBI" id="CHEBI:29105"/>
        <note>catalytic</note>
    </ligand>
</feature>
<evidence type="ECO:0000313" key="9">
    <source>
        <dbReference type="EMBL" id="VDI79497.1"/>
    </source>
</evidence>
<dbReference type="GO" id="GO:0016811">
    <property type="term" value="F:hydrolase activity, acting on carbon-nitrogen (but not peptide) bonds, in linear amides"/>
    <property type="evidence" value="ECO:0007669"/>
    <property type="project" value="InterPro"/>
</dbReference>
<evidence type="ECO:0000313" key="10">
    <source>
        <dbReference type="Proteomes" id="UP000596742"/>
    </source>
</evidence>
<dbReference type="Proteomes" id="UP000596742">
    <property type="component" value="Unassembled WGS sequence"/>
</dbReference>
<comment type="caution">
    <text evidence="9">The sequence shown here is derived from an EMBL/GenBank/DDBJ whole genome shotgun (WGS) entry which is preliminary data.</text>
</comment>
<dbReference type="AlphaFoldDB" id="A0A8B6HHP3"/>
<dbReference type="GO" id="GO:0016020">
    <property type="term" value="C:membrane"/>
    <property type="evidence" value="ECO:0007669"/>
    <property type="project" value="UniProtKB-SubCell"/>
</dbReference>
<keyword evidence="3 8" id="KW-0812">Transmembrane</keyword>
<feature type="transmembrane region" description="Helical" evidence="8">
    <location>
        <begin position="188"/>
        <end position="209"/>
    </location>
</feature>
<feature type="transmembrane region" description="Helical" evidence="8">
    <location>
        <begin position="161"/>
        <end position="182"/>
    </location>
</feature>
<feature type="binding site" evidence="7">
    <location>
        <position position="121"/>
    </location>
    <ligand>
        <name>Zn(2+)</name>
        <dbReference type="ChEBI" id="CHEBI:29105"/>
        <note>catalytic</note>
    </ligand>
</feature>
<comment type="caution">
    <text evidence="8">Lacks conserved residue(s) required for the propagation of feature annotation.</text>
</comment>
<evidence type="ECO:0000256" key="5">
    <source>
        <dbReference type="ARBA" id="ARBA00022989"/>
    </source>
</evidence>
<feature type="transmembrane region" description="Helical" evidence="8">
    <location>
        <begin position="102"/>
        <end position="123"/>
    </location>
</feature>
<evidence type="ECO:0000256" key="1">
    <source>
        <dbReference type="ARBA" id="ARBA00004141"/>
    </source>
</evidence>
<evidence type="ECO:0000256" key="7">
    <source>
        <dbReference type="PIRSR" id="PIRSR608901-2"/>
    </source>
</evidence>
<reference evidence="9" key="1">
    <citation type="submission" date="2018-11" db="EMBL/GenBank/DDBJ databases">
        <authorList>
            <person name="Alioto T."/>
            <person name="Alioto T."/>
        </authorList>
    </citation>
    <scope>NUCLEOTIDE SEQUENCE</scope>
</reference>
<organism evidence="9 10">
    <name type="scientific">Mytilus galloprovincialis</name>
    <name type="common">Mediterranean mussel</name>
    <dbReference type="NCBI Taxonomy" id="29158"/>
    <lineage>
        <taxon>Eukaryota</taxon>
        <taxon>Metazoa</taxon>
        <taxon>Spiralia</taxon>
        <taxon>Lophotrochozoa</taxon>
        <taxon>Mollusca</taxon>
        <taxon>Bivalvia</taxon>
        <taxon>Autobranchia</taxon>
        <taxon>Pteriomorphia</taxon>
        <taxon>Mytilida</taxon>
        <taxon>Mytiloidea</taxon>
        <taxon>Mytilidae</taxon>
        <taxon>Mytilinae</taxon>
        <taxon>Mytilus</taxon>
    </lineage>
</organism>
<keyword evidence="7" id="KW-0862">Zinc</keyword>
<name>A0A8B6HHP3_MYTGA</name>
<feature type="transmembrane region" description="Helical" evidence="8">
    <location>
        <begin position="254"/>
        <end position="271"/>
    </location>
</feature>
<keyword evidence="6 8" id="KW-0472">Membrane</keyword>
<feature type="binding site" evidence="7">
    <location>
        <position position="257"/>
    </location>
    <ligand>
        <name>Zn(2+)</name>
        <dbReference type="ChEBI" id="CHEBI:29105"/>
        <note>catalytic</note>
    </ligand>
</feature>
<comment type="similarity">
    <text evidence="2 8">Belongs to the alkaline ceramidase family.</text>
</comment>
<feature type="transmembrane region" description="Helical" evidence="8">
    <location>
        <begin position="221"/>
        <end position="242"/>
    </location>
</feature>
<protein>
    <recommendedName>
        <fullName evidence="8">Alkaline ceramidase</fullName>
        <ecNumber evidence="8">3.5.1.-</ecNumber>
    </recommendedName>
</protein>
<dbReference type="EMBL" id="UYJE01010077">
    <property type="protein sequence ID" value="VDI79497.1"/>
    <property type="molecule type" value="Genomic_DNA"/>
</dbReference>
<comment type="subcellular location">
    <subcellularLocation>
        <location evidence="1">Membrane</location>
        <topology evidence="1">Multi-pass membrane protein</topology>
    </subcellularLocation>
</comment>
<sequence length="309" mass="35717">MYLLSFQEMFFTHTTDAHNLSVSRFTAGLNCAIMTEPANISFYNFTAIYPPDGFCEYQKLGPFNLFNMILFKEFGNFVICLLSGVFLGIIGIYKSGSNVSSLILYLYSLIVGYGIMEGIYHATLWNGFGRIGETILKFQQSLIIVFLANTAGFSQFYGHHCIFITTILIAGMYPMVTVVLSSAYRNEWIGWLTFDVLWFFILSICLEIWKDKDSYKFDQLDAFLQMWYATGYVVIAYVLWWIDTFHCTYVLAHLYLHGIWHLLIALAYFYLTTLISCLTARLANCKPIITTYPSHRLPLILFVKWEKKK</sequence>
<comment type="function">
    <text evidence="8">Hydrolyzes the sphingolipid ceramide into sphingosine and free fatty acid.</text>
</comment>
<gene>
    <name evidence="9" type="ORF">MGAL_10B024712</name>
</gene>
<dbReference type="Pfam" id="PF05875">
    <property type="entry name" value="Ceramidase"/>
    <property type="match status" value="1"/>
</dbReference>
<dbReference type="GO" id="GO:0046872">
    <property type="term" value="F:metal ion binding"/>
    <property type="evidence" value="ECO:0007669"/>
    <property type="project" value="UniProtKB-KW"/>
</dbReference>